<accession>A0ABF7QVH3</accession>
<dbReference type="NCBIfam" id="NF009709">
    <property type="entry name" value="PRK13238.1"/>
    <property type="match status" value="1"/>
</dbReference>
<evidence type="ECO:0000259" key="7">
    <source>
        <dbReference type="Pfam" id="PF01212"/>
    </source>
</evidence>
<dbReference type="AlphaFoldDB" id="A0ABF7QVH3"/>
<evidence type="ECO:0000256" key="2">
    <source>
        <dbReference type="ARBA" id="ARBA00009721"/>
    </source>
</evidence>
<evidence type="ECO:0000256" key="3">
    <source>
        <dbReference type="ARBA" id="ARBA00011881"/>
    </source>
</evidence>
<evidence type="ECO:0000256" key="1">
    <source>
        <dbReference type="ARBA" id="ARBA00001933"/>
    </source>
</evidence>
<dbReference type="SUPFAM" id="SSF53383">
    <property type="entry name" value="PLP-dependent transferases"/>
    <property type="match status" value="1"/>
</dbReference>
<feature type="modified residue" description="N6-(pyridoxal phosphate)lysine" evidence="6">
    <location>
        <position position="264"/>
    </location>
</feature>
<dbReference type="InterPro" id="IPR015421">
    <property type="entry name" value="PyrdxlP-dep_Trfase_major"/>
</dbReference>
<evidence type="ECO:0000313" key="8">
    <source>
        <dbReference type="EMBL" id="ACI58111.1"/>
    </source>
</evidence>
<geneLocation type="plasmid" evidence="8 9">
    <name>pRLG201</name>
</geneLocation>
<organism evidence="8 9">
    <name type="scientific">Rhizobium leguminosarum bv. trifolii (strain WSM2304)</name>
    <dbReference type="NCBI Taxonomy" id="395492"/>
    <lineage>
        <taxon>Bacteria</taxon>
        <taxon>Pseudomonadati</taxon>
        <taxon>Pseudomonadota</taxon>
        <taxon>Alphaproteobacteria</taxon>
        <taxon>Hyphomicrobiales</taxon>
        <taxon>Rhizobiaceae</taxon>
        <taxon>Rhizobium/Agrobacterium group</taxon>
        <taxon>Rhizobium</taxon>
    </lineage>
</organism>
<evidence type="ECO:0000256" key="6">
    <source>
        <dbReference type="PIRSR" id="PIRSR611166-50"/>
    </source>
</evidence>
<dbReference type="PANTHER" id="PTHR32325">
    <property type="entry name" value="BETA-ELIMINATING LYASE-LIKE PROTEIN-RELATED"/>
    <property type="match status" value="1"/>
</dbReference>
<protein>
    <submittedName>
        <fullName evidence="8">Tryptophanase</fullName>
        <ecNumber evidence="8">4.1.99.1</ecNumber>
    </submittedName>
</protein>
<comment type="cofactor">
    <cofactor evidence="1 6">
        <name>pyridoxal 5'-phosphate</name>
        <dbReference type="ChEBI" id="CHEBI:597326"/>
    </cofactor>
</comment>
<reference evidence="8 9" key="1">
    <citation type="journal article" date="2010" name="Stand. Genomic Sci.">
        <title>Complete genome sequence of Rhizobium leguminosarum bv trifolii strain WSM2304, an effective microsymbiont of the South American clover Trifolium polymorphum.</title>
        <authorList>
            <person name="Reeve W."/>
            <person name="O'Hara G."/>
            <person name="Chain P."/>
            <person name="Ardley J."/>
            <person name="Brau L."/>
            <person name="Nandesena K."/>
            <person name="Tiwari R."/>
            <person name="Malfatti S."/>
            <person name="Kiss H."/>
            <person name="Lapidus A."/>
            <person name="Copeland A."/>
            <person name="Nolan M."/>
            <person name="Land M."/>
            <person name="Ivanova N."/>
            <person name="Mavromatis K."/>
            <person name="Markowitz V."/>
            <person name="Kyrpides N."/>
            <person name="Melino V."/>
            <person name="Denton M."/>
            <person name="Yates R."/>
            <person name="Howieson J."/>
        </authorList>
    </citation>
    <scope>NUCLEOTIDE SEQUENCE [LARGE SCALE GENOMIC DNA]</scope>
    <source>
        <strain evidence="8 9">WSM2304</strain>
    </source>
</reference>
<dbReference type="InterPro" id="IPR015422">
    <property type="entry name" value="PyrdxlP-dep_Trfase_small"/>
</dbReference>
<dbReference type="Pfam" id="PF01212">
    <property type="entry name" value="Beta_elim_lyase"/>
    <property type="match status" value="1"/>
</dbReference>
<comment type="similarity">
    <text evidence="2">Belongs to the beta-eliminating lyase family.</text>
</comment>
<dbReference type="PIRSF" id="PIRSF001386">
    <property type="entry name" value="Trpase"/>
    <property type="match status" value="1"/>
</dbReference>
<dbReference type="InterPro" id="IPR001597">
    <property type="entry name" value="ArAA_b-elim_lyase/Thr_aldolase"/>
</dbReference>
<keyword evidence="8" id="KW-0614">Plasmid</keyword>
<evidence type="ECO:0000313" key="9">
    <source>
        <dbReference type="Proteomes" id="UP000008330"/>
    </source>
</evidence>
<dbReference type="InterPro" id="IPR011166">
    <property type="entry name" value="Beta-eliminating_lyase"/>
</dbReference>
<dbReference type="RefSeq" id="WP_012555828.1">
    <property type="nucleotide sequence ID" value="NC_011368.1"/>
</dbReference>
<dbReference type="PANTHER" id="PTHR32325:SF4">
    <property type="entry name" value="TRYPTOPHANASE"/>
    <property type="match status" value="1"/>
</dbReference>
<gene>
    <name evidence="8" type="ordered locus">Rleg2_4875</name>
</gene>
<dbReference type="EC" id="4.1.99.1" evidence="8"/>
<dbReference type="InterPro" id="IPR015424">
    <property type="entry name" value="PyrdxlP-dep_Trfase"/>
</dbReference>
<keyword evidence="9" id="KW-1185">Reference proteome</keyword>
<dbReference type="Gene3D" id="3.40.640.10">
    <property type="entry name" value="Type I PLP-dependent aspartate aminotransferase-like (Major domain)"/>
    <property type="match status" value="1"/>
</dbReference>
<dbReference type="GO" id="GO:0009034">
    <property type="term" value="F:tryptophanase activity"/>
    <property type="evidence" value="ECO:0007669"/>
    <property type="project" value="UniProtKB-EC"/>
</dbReference>
<sequence length="469" mass="51779">MTFKATVQFEPFRVKTVDALGSASAERWNEAIQEAGYNPFNLRAEDILIDLLTDSGTSALSAEQWAAMMRGDESYAGSRSFYRFEKSFRDISGFEHIFPTHQGRASEHIFFTALARRSELTDLVIPNNTHFDTTRANIELSGIKAVDLLAAPGLDPALDHPFKGDMDVARLSKLLEEEGDKVPLVMLTVTNNAGGGQPVSMANIRAVSEICQQRGIPLILDACRFAENAMFIKRRERGYADRTPKEIAREMFSLADGCTISAKKDGMVNIGGILAMRDARLAEDCRNQMIASEGFPTYGGLAGYDMEALAVGLQEVLNEDYLNYRLDQAAYLGSKLEQAGIPIVRPTGGHAVFVDAGAMLPHIPPLQFPAWALSVHLYEIAGIRSCEIGSMIFAKKDAHGGELPAPYELLRLALPRRAYSRSHLDYVAEAMAYVMQNRRQVRGMAIVSQSPVLRHFTAKLAWIDERKAA</sequence>
<keyword evidence="5 8" id="KW-0456">Lyase</keyword>
<evidence type="ECO:0000256" key="5">
    <source>
        <dbReference type="ARBA" id="ARBA00023239"/>
    </source>
</evidence>
<dbReference type="KEGG" id="rlt:Rleg2_4875"/>
<feature type="domain" description="Aromatic amino acid beta-eliminating lyase/threonine aldolase" evidence="7">
    <location>
        <begin position="50"/>
        <end position="429"/>
    </location>
</feature>
<name>A0ABF7QVH3_RHILW</name>
<keyword evidence="4 6" id="KW-0663">Pyridoxal phosphate</keyword>
<dbReference type="Gene3D" id="3.90.1150.10">
    <property type="entry name" value="Aspartate Aminotransferase, domain 1"/>
    <property type="match status" value="1"/>
</dbReference>
<dbReference type="EMBL" id="CP001192">
    <property type="protein sequence ID" value="ACI58111.1"/>
    <property type="molecule type" value="Genomic_DNA"/>
</dbReference>
<dbReference type="Proteomes" id="UP000008330">
    <property type="component" value="Plasmid pRLG201"/>
</dbReference>
<comment type="subunit">
    <text evidence="3">Homotetramer.</text>
</comment>
<proteinExistence type="inferred from homology"/>
<evidence type="ECO:0000256" key="4">
    <source>
        <dbReference type="ARBA" id="ARBA00022898"/>
    </source>
</evidence>